<organism evidence="2 3">
    <name type="scientific">Lymnaea stagnalis</name>
    <name type="common">Great pond snail</name>
    <name type="synonym">Helix stagnalis</name>
    <dbReference type="NCBI Taxonomy" id="6523"/>
    <lineage>
        <taxon>Eukaryota</taxon>
        <taxon>Metazoa</taxon>
        <taxon>Spiralia</taxon>
        <taxon>Lophotrochozoa</taxon>
        <taxon>Mollusca</taxon>
        <taxon>Gastropoda</taxon>
        <taxon>Heterobranchia</taxon>
        <taxon>Euthyneura</taxon>
        <taxon>Panpulmonata</taxon>
        <taxon>Hygrophila</taxon>
        <taxon>Lymnaeoidea</taxon>
        <taxon>Lymnaeidae</taxon>
        <taxon>Lymnaea</taxon>
    </lineage>
</organism>
<protein>
    <submittedName>
        <fullName evidence="2">Uncharacterized protein</fullName>
    </submittedName>
</protein>
<feature type="non-terminal residue" evidence="2">
    <location>
        <position position="1"/>
    </location>
</feature>
<name>A0AAV2HR50_LYMST</name>
<reference evidence="2 3" key="1">
    <citation type="submission" date="2024-04" db="EMBL/GenBank/DDBJ databases">
        <authorList>
            <consortium name="Genoscope - CEA"/>
            <person name="William W."/>
        </authorList>
    </citation>
    <scope>NUCLEOTIDE SEQUENCE [LARGE SCALE GENOMIC DNA]</scope>
</reference>
<feature type="region of interest" description="Disordered" evidence="1">
    <location>
        <begin position="95"/>
        <end position="138"/>
    </location>
</feature>
<evidence type="ECO:0000313" key="2">
    <source>
        <dbReference type="EMBL" id="CAL1534806.1"/>
    </source>
</evidence>
<accession>A0AAV2HR50</accession>
<evidence type="ECO:0000313" key="3">
    <source>
        <dbReference type="Proteomes" id="UP001497497"/>
    </source>
</evidence>
<sequence>ETEKNEEDIVATVQQILAQAVQQQKELILAAKNQPPPTPKGKSKKSQLRSKSNLGSKEHDLGKLASISDESGFLKSEGFSIQDKLACDVTSKCSETVDMSHSHSAPVTNSSQSEVIQSTSLSNHIQLLPPSAQMHSSS</sequence>
<dbReference type="AlphaFoldDB" id="A0AAV2HR50"/>
<feature type="non-terminal residue" evidence="2">
    <location>
        <position position="138"/>
    </location>
</feature>
<feature type="compositionally biased region" description="Polar residues" evidence="1">
    <location>
        <begin position="95"/>
        <end position="125"/>
    </location>
</feature>
<comment type="caution">
    <text evidence="2">The sequence shown here is derived from an EMBL/GenBank/DDBJ whole genome shotgun (WGS) entry which is preliminary data.</text>
</comment>
<dbReference type="Proteomes" id="UP001497497">
    <property type="component" value="Unassembled WGS sequence"/>
</dbReference>
<gene>
    <name evidence="2" type="ORF">GSLYS_00008766001</name>
</gene>
<keyword evidence="3" id="KW-1185">Reference proteome</keyword>
<proteinExistence type="predicted"/>
<feature type="region of interest" description="Disordered" evidence="1">
    <location>
        <begin position="29"/>
        <end position="63"/>
    </location>
</feature>
<dbReference type="EMBL" id="CAXITT010000182">
    <property type="protein sequence ID" value="CAL1534806.1"/>
    <property type="molecule type" value="Genomic_DNA"/>
</dbReference>
<evidence type="ECO:0000256" key="1">
    <source>
        <dbReference type="SAM" id="MobiDB-lite"/>
    </source>
</evidence>